<keyword evidence="1" id="KW-0732">Signal</keyword>
<dbReference type="AlphaFoldDB" id="A0A835HXG6"/>
<feature type="transmembrane region" description="Helical" evidence="2">
    <location>
        <begin position="161"/>
        <end position="179"/>
    </location>
</feature>
<dbReference type="EMBL" id="JADFTS010000005">
    <property type="protein sequence ID" value="KAF9605967.1"/>
    <property type="molecule type" value="Genomic_DNA"/>
</dbReference>
<name>A0A835HXG6_9MAGN</name>
<organism evidence="3 4">
    <name type="scientific">Coptis chinensis</name>
    <dbReference type="NCBI Taxonomy" id="261450"/>
    <lineage>
        <taxon>Eukaryota</taxon>
        <taxon>Viridiplantae</taxon>
        <taxon>Streptophyta</taxon>
        <taxon>Embryophyta</taxon>
        <taxon>Tracheophyta</taxon>
        <taxon>Spermatophyta</taxon>
        <taxon>Magnoliopsida</taxon>
        <taxon>Ranunculales</taxon>
        <taxon>Ranunculaceae</taxon>
        <taxon>Coptidoideae</taxon>
        <taxon>Coptis</taxon>
    </lineage>
</organism>
<dbReference type="GO" id="GO:0016255">
    <property type="term" value="P:attachment of GPI anchor to protein"/>
    <property type="evidence" value="ECO:0007669"/>
    <property type="project" value="InterPro"/>
</dbReference>
<dbReference type="InterPro" id="IPR028361">
    <property type="entry name" value="GPI_transamidase"/>
</dbReference>
<accession>A0A835HXG6</accession>
<keyword evidence="2" id="KW-0812">Transmembrane</keyword>
<evidence type="ECO:0000256" key="2">
    <source>
        <dbReference type="SAM" id="Phobius"/>
    </source>
</evidence>
<dbReference type="PANTHER" id="PTHR48067:SF1">
    <property type="entry name" value="GPI-ANCHOR TRANSAMIDASE"/>
    <property type="match status" value="1"/>
</dbReference>
<dbReference type="GO" id="GO:0042765">
    <property type="term" value="C:GPI-anchor transamidase complex"/>
    <property type="evidence" value="ECO:0007669"/>
    <property type="project" value="InterPro"/>
</dbReference>
<evidence type="ECO:0000256" key="1">
    <source>
        <dbReference type="ARBA" id="ARBA00022729"/>
    </source>
</evidence>
<keyword evidence="2" id="KW-0472">Membrane</keyword>
<keyword evidence="4" id="KW-1185">Reference proteome</keyword>
<keyword evidence="2" id="KW-1133">Transmembrane helix</keyword>
<evidence type="ECO:0000313" key="4">
    <source>
        <dbReference type="Proteomes" id="UP000631114"/>
    </source>
</evidence>
<comment type="caution">
    <text evidence="3">The sequence shown here is derived from an EMBL/GenBank/DDBJ whole genome shotgun (WGS) entry which is preliminary data.</text>
</comment>
<sequence length="180" mass="20581">MKGENSYSHHLYSDVGVSVVDRFTFYTLAFFERLNTYINASLSSLFNSYHPSALMSTTYYRTNLYQRPLDAVPVTNFFGSVMETIHTDSGYRGLSNKVTRQGKIKTPVDQEISQNERRRLTSTIVQDHVNDCSPKDEYGILSSVWNSLHERLEKTGDTDTLVNYGLMIMLPLVTITTWLS</sequence>
<dbReference type="Proteomes" id="UP000631114">
    <property type="component" value="Unassembled WGS sequence"/>
</dbReference>
<evidence type="ECO:0000313" key="3">
    <source>
        <dbReference type="EMBL" id="KAF9605967.1"/>
    </source>
</evidence>
<protein>
    <submittedName>
        <fullName evidence="3">Uncharacterized protein</fullName>
    </submittedName>
</protein>
<dbReference type="OrthoDB" id="192611at2759"/>
<proteinExistence type="predicted"/>
<dbReference type="Gene3D" id="3.40.50.1460">
    <property type="match status" value="1"/>
</dbReference>
<dbReference type="PANTHER" id="PTHR48067">
    <property type="entry name" value="GPI-ANCHOR TRANSAMIDASE"/>
    <property type="match status" value="1"/>
</dbReference>
<dbReference type="GO" id="GO:0003923">
    <property type="term" value="F:GPI-anchor transamidase activity"/>
    <property type="evidence" value="ECO:0007669"/>
    <property type="project" value="InterPro"/>
</dbReference>
<reference evidence="3 4" key="1">
    <citation type="submission" date="2020-10" db="EMBL/GenBank/DDBJ databases">
        <title>The Coptis chinensis genome and diversification of protoberbering-type alkaloids.</title>
        <authorList>
            <person name="Wang B."/>
            <person name="Shu S."/>
            <person name="Song C."/>
            <person name="Liu Y."/>
        </authorList>
    </citation>
    <scope>NUCLEOTIDE SEQUENCE [LARGE SCALE GENOMIC DNA]</scope>
    <source>
        <strain evidence="3">HL-2020</strain>
        <tissue evidence="3">Leaf</tissue>
    </source>
</reference>
<gene>
    <name evidence="3" type="ORF">IFM89_021293</name>
</gene>